<proteinExistence type="predicted"/>
<dbReference type="PANTHER" id="PTHR34310">
    <property type="entry name" value="DUF427 DOMAIN PROTEIN (AFU_ORTHOLOGUE AFUA_3G02220)"/>
    <property type="match status" value="1"/>
</dbReference>
<dbReference type="Proteomes" id="UP000799757">
    <property type="component" value="Unassembled WGS sequence"/>
</dbReference>
<feature type="domain" description="DUF427" evidence="1">
    <location>
        <begin position="5"/>
        <end position="90"/>
    </location>
</feature>
<gene>
    <name evidence="2" type="ORF">K505DRAFT_314212</name>
</gene>
<protein>
    <submittedName>
        <fullName evidence="2">DUF427-domain-containing protein</fullName>
    </submittedName>
</protein>
<reference evidence="2" key="1">
    <citation type="journal article" date="2020" name="Stud. Mycol.">
        <title>101 Dothideomycetes genomes: a test case for predicting lifestyles and emergence of pathogens.</title>
        <authorList>
            <person name="Haridas S."/>
            <person name="Albert R."/>
            <person name="Binder M."/>
            <person name="Bloem J."/>
            <person name="Labutti K."/>
            <person name="Salamov A."/>
            <person name="Andreopoulos B."/>
            <person name="Baker S."/>
            <person name="Barry K."/>
            <person name="Bills G."/>
            <person name="Bluhm B."/>
            <person name="Cannon C."/>
            <person name="Castanera R."/>
            <person name="Culley D."/>
            <person name="Daum C."/>
            <person name="Ezra D."/>
            <person name="Gonzalez J."/>
            <person name="Henrissat B."/>
            <person name="Kuo A."/>
            <person name="Liang C."/>
            <person name="Lipzen A."/>
            <person name="Lutzoni F."/>
            <person name="Magnuson J."/>
            <person name="Mondo S."/>
            <person name="Nolan M."/>
            <person name="Ohm R."/>
            <person name="Pangilinan J."/>
            <person name="Park H.-J."/>
            <person name="Ramirez L."/>
            <person name="Alfaro M."/>
            <person name="Sun H."/>
            <person name="Tritt A."/>
            <person name="Yoshinaga Y."/>
            <person name="Zwiers L.-H."/>
            <person name="Turgeon B."/>
            <person name="Goodwin S."/>
            <person name="Spatafora J."/>
            <person name="Crous P."/>
            <person name="Grigoriev I."/>
        </authorList>
    </citation>
    <scope>NUCLEOTIDE SEQUENCE</scope>
    <source>
        <strain evidence="2">CBS 109.77</strain>
    </source>
</reference>
<dbReference type="InterPro" id="IPR007361">
    <property type="entry name" value="DUF427"/>
</dbReference>
<organism evidence="2 3">
    <name type="scientific">Melanomma pulvis-pyrius CBS 109.77</name>
    <dbReference type="NCBI Taxonomy" id="1314802"/>
    <lineage>
        <taxon>Eukaryota</taxon>
        <taxon>Fungi</taxon>
        <taxon>Dikarya</taxon>
        <taxon>Ascomycota</taxon>
        <taxon>Pezizomycotina</taxon>
        <taxon>Dothideomycetes</taxon>
        <taxon>Pleosporomycetidae</taxon>
        <taxon>Pleosporales</taxon>
        <taxon>Melanommataceae</taxon>
        <taxon>Melanomma</taxon>
    </lineage>
</organism>
<evidence type="ECO:0000313" key="3">
    <source>
        <dbReference type="Proteomes" id="UP000799757"/>
    </source>
</evidence>
<sequence>MPHATATVNGHTVADTDAYELVEGNVYFPPSSLNQSFFTSSPTTTKCPYKGTATYYTITTNKTETKDAAWVYAEPKSGYEKIRGFVAFYKSKPGVEVVSE</sequence>
<evidence type="ECO:0000313" key="2">
    <source>
        <dbReference type="EMBL" id="KAF2788802.1"/>
    </source>
</evidence>
<dbReference type="AlphaFoldDB" id="A0A6A6WXJ4"/>
<dbReference type="InterPro" id="IPR038694">
    <property type="entry name" value="DUF427_sf"/>
</dbReference>
<dbReference type="EMBL" id="MU002185">
    <property type="protein sequence ID" value="KAF2788802.1"/>
    <property type="molecule type" value="Genomic_DNA"/>
</dbReference>
<feature type="non-terminal residue" evidence="2">
    <location>
        <position position="1"/>
    </location>
</feature>
<evidence type="ECO:0000259" key="1">
    <source>
        <dbReference type="Pfam" id="PF04248"/>
    </source>
</evidence>
<dbReference type="OrthoDB" id="18996at2759"/>
<dbReference type="Pfam" id="PF04248">
    <property type="entry name" value="NTP_transf_9"/>
    <property type="match status" value="1"/>
</dbReference>
<name>A0A6A6WXJ4_9PLEO</name>
<keyword evidence="3" id="KW-1185">Reference proteome</keyword>
<dbReference type="Gene3D" id="2.170.150.40">
    <property type="entry name" value="Domain of unknown function (DUF427)"/>
    <property type="match status" value="1"/>
</dbReference>
<dbReference type="PANTHER" id="PTHR34310:SF5">
    <property type="entry name" value="DUF427 DOMAIN PROTEIN (AFU_ORTHOLOGUE AFUA_3G02220)"/>
    <property type="match status" value="1"/>
</dbReference>
<accession>A0A6A6WXJ4</accession>